<reference evidence="2" key="1">
    <citation type="journal article" date="2020" name="bioRxiv">
        <title>Hybrid origin of Populus tomentosa Carr. identified through genome sequencing and phylogenomic analysis.</title>
        <authorList>
            <person name="An X."/>
            <person name="Gao K."/>
            <person name="Chen Z."/>
            <person name="Li J."/>
            <person name="Yang X."/>
            <person name="Yang X."/>
            <person name="Zhou J."/>
            <person name="Guo T."/>
            <person name="Zhao T."/>
            <person name="Huang S."/>
            <person name="Miao D."/>
            <person name="Khan W.U."/>
            <person name="Rao P."/>
            <person name="Ye M."/>
            <person name="Lei B."/>
            <person name="Liao W."/>
            <person name="Wang J."/>
            <person name="Ji L."/>
            <person name="Li Y."/>
            <person name="Guo B."/>
            <person name="Mustafa N.S."/>
            <person name="Li S."/>
            <person name="Yun Q."/>
            <person name="Keller S.R."/>
            <person name="Mao J."/>
            <person name="Zhang R."/>
            <person name="Strauss S.H."/>
        </authorList>
    </citation>
    <scope>NUCLEOTIDE SEQUENCE</scope>
    <source>
        <strain evidence="2">GM15</strain>
        <tissue evidence="2">Leaf</tissue>
    </source>
</reference>
<evidence type="ECO:0000259" key="1">
    <source>
        <dbReference type="Pfam" id="PF26524"/>
    </source>
</evidence>
<dbReference type="PANTHER" id="PTHR46578">
    <property type="entry name" value="ARM-REPEAT/TETRATRICOPEPTIDE REPEAT (TPR)-LIKE PROTEIN"/>
    <property type="match status" value="1"/>
</dbReference>
<protein>
    <recommendedName>
        <fullName evidence="1">ARM repeat N-terminal plant domain-containing protein</fullName>
    </recommendedName>
</protein>
<dbReference type="InterPro" id="IPR058868">
    <property type="entry name" value="ARM_7"/>
</dbReference>
<dbReference type="Proteomes" id="UP000886885">
    <property type="component" value="Chromosome 7A"/>
</dbReference>
<evidence type="ECO:0000313" key="2">
    <source>
        <dbReference type="EMBL" id="KAG6768155.1"/>
    </source>
</evidence>
<gene>
    <name evidence="2" type="ORF">POTOM_027052</name>
</gene>
<comment type="caution">
    <text evidence="2">The sequence shown here is derived from an EMBL/GenBank/DDBJ whole genome shotgun (WGS) entry which is preliminary data.</text>
</comment>
<dbReference type="PANTHER" id="PTHR46578:SF4">
    <property type="entry name" value="ARM-REPEAT_TETRATRICOPEPTIDE REPEAT (TPR)-LIKE PROTEIN"/>
    <property type="match status" value="1"/>
</dbReference>
<feature type="domain" description="ARM repeat N-terminal plant" evidence="1">
    <location>
        <begin position="20"/>
        <end position="259"/>
    </location>
</feature>
<proteinExistence type="predicted"/>
<dbReference type="AlphaFoldDB" id="A0A8X8CVP2"/>
<dbReference type="EMBL" id="JAAWWB010000013">
    <property type="protein sequence ID" value="KAG6768155.1"/>
    <property type="molecule type" value="Genomic_DNA"/>
</dbReference>
<evidence type="ECO:0000313" key="3">
    <source>
        <dbReference type="Proteomes" id="UP000886885"/>
    </source>
</evidence>
<organism evidence="2 3">
    <name type="scientific">Populus tomentosa</name>
    <name type="common">Chinese white poplar</name>
    <dbReference type="NCBI Taxonomy" id="118781"/>
    <lineage>
        <taxon>Eukaryota</taxon>
        <taxon>Viridiplantae</taxon>
        <taxon>Streptophyta</taxon>
        <taxon>Embryophyta</taxon>
        <taxon>Tracheophyta</taxon>
        <taxon>Spermatophyta</taxon>
        <taxon>Magnoliopsida</taxon>
        <taxon>eudicotyledons</taxon>
        <taxon>Gunneridae</taxon>
        <taxon>Pentapetalae</taxon>
        <taxon>rosids</taxon>
        <taxon>fabids</taxon>
        <taxon>Malpighiales</taxon>
        <taxon>Salicaceae</taxon>
        <taxon>Saliceae</taxon>
        <taxon>Populus</taxon>
    </lineage>
</organism>
<dbReference type="Pfam" id="PF26524">
    <property type="entry name" value="ARM_7"/>
    <property type="match status" value="1"/>
</dbReference>
<dbReference type="OrthoDB" id="1872379at2759"/>
<name>A0A8X8CVP2_POPTO</name>
<keyword evidence="3" id="KW-1185">Reference proteome</keyword>
<accession>A0A8X8CVP2</accession>
<sequence>MESQSQKKSLDRISSVQEPACTNPSCFFCTMNEQDPSLRKAKLARCFKEMPLRDDQEHVLVLRGIWNIAMTQPDDPEFPSLGVFDCMGKLILRAVNDKEWLLRDQNIYIPYYAAHVIGSYTMNKVQFAEKAVKSNVVLPLIELLRGKISWVEQRVAVRSLGHLASHARTFEAIAEHEVEIINLAMEIACNCIKTVYRRFIGVKDSKRVKYHSDLLTTGLGDLEIENRKAEEWASQLQCWSLHLLNCFACKGRSLNLICNKHFLKELGGMWGGLANCASPGGIGCIRTLCNFKTGRESLANSKEVIEILCNISRSSDDWQCLAIDCLLLLLKDTDTRYIVINTAALSLADLVELRSLNERKKVGEAVTQALLQDYHKIKYGDLKLSSQDAERALKETWDLMVERRKREELMSEEELKKRKNLVGMLKQEGNKKFWSGHIEKAVTRYTKALDLCPSKMRKERIVLYSNRAQGYLLLNNPEAVISDTTRALCLSTTANPHRKSLWRRAQAYDMKGLAKESLMDCLMFIHGRMKAEKTKTAKIPYFAARMIHKQMNATWLFATVAKSKDKHEAEVEKPKVLEHGEDQCQVTEIRERNAEPFYSMISFILIQFQMDRLWKGNGEVEASKVGQGREKTLLAIAAELAAQDAVRCVELPCKSEK</sequence>